<dbReference type="Pfam" id="PF00480">
    <property type="entry name" value="ROK"/>
    <property type="match status" value="1"/>
</dbReference>
<keyword evidence="3" id="KW-0859">Xylose metabolism</keyword>
<evidence type="ECO:0000256" key="3">
    <source>
        <dbReference type="ARBA" id="ARBA00022629"/>
    </source>
</evidence>
<dbReference type="Gene3D" id="3.30.420.40">
    <property type="match status" value="2"/>
</dbReference>
<dbReference type="RefSeq" id="WP_262428418.1">
    <property type="nucleotide sequence ID" value="NZ_JACRTG010000004.1"/>
</dbReference>
<gene>
    <name evidence="4" type="ORF">H8707_01665</name>
</gene>
<dbReference type="InterPro" id="IPR036390">
    <property type="entry name" value="WH_DNA-bd_sf"/>
</dbReference>
<protein>
    <submittedName>
        <fullName evidence="4">ROK family protein</fullName>
    </submittedName>
</protein>
<sequence length="402" mass="44985">MNYGLNSSLIQKMNVQLVFNLLRKHKTSTRIELAKMTGLTRSTISNIVNSLISINLLYEYPMDSSGVGRRTIGLGINYDRFHVIHLRITNKQFAIGRYNLKGDQFNYFSKDYNSLFEPKEVMIQIKSKIRNLLDEGEEKAILGIGISLPGPYNSGKYLSLIGELQNWDDIDICREIENEFNIPVYAENDANIGALNEWWLDDTIKDNDTLVYITTAEGTGSGIVINGNLLRGSQGIAGEIGHMAININGDRCKCGNRGCLELYTSTTAILEKAHELSALRQDTILNEYSSKSDFFAAVNSDDPLANEIYIEALRYLGIGVTNIIYLYNPSIIIFGDEMVTYGAGEKLLKTIKKHVKEHINEELYNNITMKLSTSKIDSALLGAGILVINNISEILFNKNILS</sequence>
<dbReference type="PANTHER" id="PTHR18964:SF149">
    <property type="entry name" value="BIFUNCTIONAL UDP-N-ACETYLGLUCOSAMINE 2-EPIMERASE_N-ACETYLMANNOSAMINE KINASE"/>
    <property type="match status" value="1"/>
</dbReference>
<comment type="similarity">
    <text evidence="2">Belongs to the ROK (NagC/XylR) family.</text>
</comment>
<dbReference type="SUPFAM" id="SSF46785">
    <property type="entry name" value="Winged helix' DNA-binding domain"/>
    <property type="match status" value="1"/>
</dbReference>
<comment type="function">
    <text evidence="1">Transcriptional repressor of xylose-utilizing enzymes.</text>
</comment>
<dbReference type="Gene3D" id="1.10.10.10">
    <property type="entry name" value="Winged helix-like DNA-binding domain superfamily/Winged helix DNA-binding domain"/>
    <property type="match status" value="1"/>
</dbReference>
<evidence type="ECO:0000256" key="1">
    <source>
        <dbReference type="ARBA" id="ARBA00002486"/>
    </source>
</evidence>
<name>A0A926IJR7_9FIRM</name>
<dbReference type="PANTHER" id="PTHR18964">
    <property type="entry name" value="ROK (REPRESSOR, ORF, KINASE) FAMILY"/>
    <property type="match status" value="1"/>
</dbReference>
<dbReference type="EMBL" id="JACRTG010000004">
    <property type="protein sequence ID" value="MBC8586948.1"/>
    <property type="molecule type" value="Genomic_DNA"/>
</dbReference>
<proteinExistence type="inferred from homology"/>
<organism evidence="4 5">
    <name type="scientific">Paratissierella segnis</name>
    <dbReference type="NCBI Taxonomy" id="2763679"/>
    <lineage>
        <taxon>Bacteria</taxon>
        <taxon>Bacillati</taxon>
        <taxon>Bacillota</taxon>
        <taxon>Tissierellia</taxon>
        <taxon>Tissierellales</taxon>
        <taxon>Tissierellaceae</taxon>
        <taxon>Paratissierella</taxon>
    </lineage>
</organism>
<evidence type="ECO:0000313" key="5">
    <source>
        <dbReference type="Proteomes" id="UP000601171"/>
    </source>
</evidence>
<comment type="caution">
    <text evidence="4">The sequence shown here is derived from an EMBL/GenBank/DDBJ whole genome shotgun (WGS) entry which is preliminary data.</text>
</comment>
<accession>A0A926IJR7</accession>
<keyword evidence="3" id="KW-0119">Carbohydrate metabolism</keyword>
<dbReference type="Proteomes" id="UP000601171">
    <property type="component" value="Unassembled WGS sequence"/>
</dbReference>
<dbReference type="InterPro" id="IPR036388">
    <property type="entry name" value="WH-like_DNA-bd_sf"/>
</dbReference>
<reference evidence="4" key="1">
    <citation type="submission" date="2020-08" db="EMBL/GenBank/DDBJ databases">
        <title>Genome public.</title>
        <authorList>
            <person name="Liu C."/>
            <person name="Sun Q."/>
        </authorList>
    </citation>
    <scope>NUCLEOTIDE SEQUENCE</scope>
    <source>
        <strain evidence="4">BX21</strain>
    </source>
</reference>
<dbReference type="InterPro" id="IPR043129">
    <property type="entry name" value="ATPase_NBD"/>
</dbReference>
<evidence type="ECO:0000313" key="4">
    <source>
        <dbReference type="EMBL" id="MBC8586948.1"/>
    </source>
</evidence>
<dbReference type="InterPro" id="IPR000600">
    <property type="entry name" value="ROK"/>
</dbReference>
<dbReference type="AlphaFoldDB" id="A0A926IJR7"/>
<dbReference type="GO" id="GO:0042732">
    <property type="term" value="P:D-xylose metabolic process"/>
    <property type="evidence" value="ECO:0007669"/>
    <property type="project" value="UniProtKB-KW"/>
</dbReference>
<evidence type="ECO:0000256" key="2">
    <source>
        <dbReference type="ARBA" id="ARBA00006479"/>
    </source>
</evidence>
<keyword evidence="5" id="KW-1185">Reference proteome</keyword>
<dbReference type="SUPFAM" id="SSF53067">
    <property type="entry name" value="Actin-like ATPase domain"/>
    <property type="match status" value="2"/>
</dbReference>